<dbReference type="SMR" id="A0A1J0N0J1"/>
<dbReference type="OrthoDB" id="9979737at2"/>
<evidence type="ECO:0000313" key="3">
    <source>
        <dbReference type="Proteomes" id="UP000025245"/>
    </source>
</evidence>
<dbReference type="EMBL" id="QLQD01000074">
    <property type="protein sequence ID" value="RLU55478.1"/>
    <property type="molecule type" value="Genomic_DNA"/>
</dbReference>
<keyword evidence="3" id="KW-1185">Reference proteome</keyword>
<dbReference type="EMBL" id="CP007586">
    <property type="protein sequence ID" value="AHY16354.1"/>
    <property type="molecule type" value="Genomic_DNA"/>
</dbReference>
<dbReference type="KEGG" id="sio:DW64_07820"/>
<protein>
    <submittedName>
        <fullName evidence="2">Uncharacterized protein</fullName>
    </submittedName>
</protein>
<name>A0A1J0N0J1_STRIN</name>
<dbReference type="KEGG" id="siz:SI82_07950"/>
<evidence type="ECO:0000313" key="2">
    <source>
        <dbReference type="EMBL" id="RLU55478.1"/>
    </source>
</evidence>
<dbReference type="AlphaFoldDB" id="A0A1J0N0J1"/>
<dbReference type="KEGG" id="siq:DQ08_07835"/>
<organism evidence="2 4">
    <name type="scientific">Streptococcus iniae</name>
    <name type="common">Streptococcus shiloi</name>
    <dbReference type="NCBI Taxonomy" id="1346"/>
    <lineage>
        <taxon>Bacteria</taxon>
        <taxon>Bacillati</taxon>
        <taxon>Bacillota</taxon>
        <taxon>Bacilli</taxon>
        <taxon>Lactobacillales</taxon>
        <taxon>Streptococcaceae</taxon>
        <taxon>Streptococcus</taxon>
    </lineage>
</organism>
<gene>
    <name evidence="2" type="ORF">DIY07_07970</name>
    <name evidence="1" type="ORF">DQ08_07835</name>
</gene>
<reference evidence="2 4" key="2">
    <citation type="submission" date="2018-06" db="EMBL/GenBank/DDBJ databases">
        <title>Mutators as drivers of adaptation in pathogenic bacteria and a risk factor for host jumps and vaccine escape.</title>
        <authorList>
            <person name="Barnes A.C."/>
            <person name="Silayeva O."/>
        </authorList>
    </citation>
    <scope>NUCLEOTIDE SEQUENCE [LARGE SCALE GENOMIC DNA]</scope>
    <source>
        <strain evidence="2 4">QMA0445</strain>
    </source>
</reference>
<sequence length="114" mass="13087">MKKFTLSIMATLALSGAFLTSPIQIVKADQSTDLDTEFLEVLNKPGYQELLGFLQTQGLDEFYSQLYLELFPEKDFKKTLKDFKMKTTDVIKDQVISEVNAYFQMYAPVPLDEQ</sequence>
<dbReference type="Proteomes" id="UP000269148">
    <property type="component" value="Unassembled WGS sequence"/>
</dbReference>
<accession>A0A1J0N0J1</accession>
<evidence type="ECO:0000313" key="1">
    <source>
        <dbReference type="EMBL" id="AHY16354.1"/>
    </source>
</evidence>
<proteinExistence type="predicted"/>
<evidence type="ECO:0000313" key="4">
    <source>
        <dbReference type="Proteomes" id="UP000269148"/>
    </source>
</evidence>
<dbReference type="RefSeq" id="WP_003101809.1">
    <property type="nucleotide sequence ID" value="NZ_CP010783.1"/>
</dbReference>
<reference evidence="1 3" key="1">
    <citation type="journal article" date="2014" name="Genome Announc.">
        <title>Complete Genome Sequence of a Virulent Strain, Streptococcus iniae ISET0901, Isolated from Diseased Tilapia.</title>
        <authorList>
            <person name="Pridgeon J.W."/>
            <person name="Zhang D."/>
            <person name="Zhang L."/>
        </authorList>
    </citation>
    <scope>NUCLEOTIDE SEQUENCE [LARGE SCALE GENOMIC DNA]</scope>
    <source>
        <strain evidence="1 3">ISET0901</strain>
    </source>
</reference>
<dbReference type="GeneID" id="35765780"/>
<dbReference type="Proteomes" id="UP000025245">
    <property type="component" value="Chromosome"/>
</dbReference>